<evidence type="ECO:0000313" key="2">
    <source>
        <dbReference type="Proteomes" id="UP001217089"/>
    </source>
</evidence>
<feature type="non-terminal residue" evidence="1">
    <location>
        <position position="258"/>
    </location>
</feature>
<dbReference type="Gene3D" id="3.90.320.10">
    <property type="match status" value="1"/>
</dbReference>
<protein>
    <submittedName>
        <fullName evidence="1">Uncharacterized protein</fullName>
    </submittedName>
</protein>
<keyword evidence="2" id="KW-1185">Reference proteome</keyword>
<comment type="caution">
    <text evidence="1">The sequence shown here is derived from an EMBL/GenBank/DDBJ whole genome shotgun (WGS) entry which is preliminary data.</text>
</comment>
<dbReference type="Proteomes" id="UP001217089">
    <property type="component" value="Unassembled WGS sequence"/>
</dbReference>
<organism evidence="1 2">
    <name type="scientific">Tegillarca granosa</name>
    <name type="common">Malaysian cockle</name>
    <name type="synonym">Anadara granosa</name>
    <dbReference type="NCBI Taxonomy" id="220873"/>
    <lineage>
        <taxon>Eukaryota</taxon>
        <taxon>Metazoa</taxon>
        <taxon>Spiralia</taxon>
        <taxon>Lophotrochozoa</taxon>
        <taxon>Mollusca</taxon>
        <taxon>Bivalvia</taxon>
        <taxon>Autobranchia</taxon>
        <taxon>Pteriomorphia</taxon>
        <taxon>Arcoida</taxon>
        <taxon>Arcoidea</taxon>
        <taxon>Arcidae</taxon>
        <taxon>Tegillarca</taxon>
    </lineage>
</organism>
<dbReference type="EMBL" id="JARBDR010000786">
    <property type="protein sequence ID" value="KAJ8307589.1"/>
    <property type="molecule type" value="Genomic_DNA"/>
</dbReference>
<sequence>MWLSARSGRITAFNFHDVKTKKDSTKSDCLVSKFLCKSSGSVDKSALIWGRKQEPIAKKFDKPFWDALLQKLKDFYKNEVMPRKPVYVPISFSKPQTKVEIFSCPFCRTSTIPSSLVRRSALHTDSFKASEPLNGMMPYGLAKTYSLLMLLIFIHSGMIDTTPEKTTPMQHKLLPYNTYIYWETMVYKTILQQICNSGYQHYQTTYDQAGTPDPQNVLVTRFLLDECKKPSAQTITVSTLCVRTFTPPMSFKSLTTCS</sequence>
<gene>
    <name evidence="1" type="ORF">KUTeg_014854</name>
</gene>
<evidence type="ECO:0000313" key="1">
    <source>
        <dbReference type="EMBL" id="KAJ8307589.1"/>
    </source>
</evidence>
<dbReference type="InterPro" id="IPR011604">
    <property type="entry name" value="PDDEXK-like_dom_sf"/>
</dbReference>
<proteinExistence type="predicted"/>
<accession>A0ABQ9ERA8</accession>
<name>A0ABQ9ERA8_TEGGR</name>
<reference evidence="1 2" key="1">
    <citation type="submission" date="2022-12" db="EMBL/GenBank/DDBJ databases">
        <title>Chromosome-level genome of Tegillarca granosa.</title>
        <authorList>
            <person name="Kim J."/>
        </authorList>
    </citation>
    <scope>NUCLEOTIDE SEQUENCE [LARGE SCALE GENOMIC DNA]</scope>
    <source>
        <strain evidence="1">Teg-2019</strain>
        <tissue evidence="1">Adductor muscle</tissue>
    </source>
</reference>